<dbReference type="Pfam" id="PF14113">
    <property type="entry name" value="Tae4"/>
    <property type="match status" value="1"/>
</dbReference>
<reference evidence="1 2" key="1">
    <citation type="submission" date="2018-06" db="EMBL/GenBank/DDBJ databases">
        <authorList>
            <consortium name="Pathogen Informatics"/>
            <person name="Doyle S."/>
        </authorList>
    </citation>
    <scope>NUCLEOTIDE SEQUENCE [LARGE SCALE GENOMIC DNA]</scope>
    <source>
        <strain evidence="1 2">NCTC11997</strain>
    </source>
</reference>
<organism evidence="1 2">
    <name type="scientific">Oligella ureolytica</name>
    <dbReference type="NCBI Taxonomy" id="90244"/>
    <lineage>
        <taxon>Bacteria</taxon>
        <taxon>Pseudomonadati</taxon>
        <taxon>Pseudomonadota</taxon>
        <taxon>Betaproteobacteria</taxon>
        <taxon>Burkholderiales</taxon>
        <taxon>Alcaligenaceae</taxon>
        <taxon>Oligella</taxon>
    </lineage>
</organism>
<protein>
    <recommendedName>
        <fullName evidence="3">Cytoplasmic protein</fullName>
    </recommendedName>
</protein>
<accession>A0A378XGR8</accession>
<dbReference type="Proteomes" id="UP000254603">
    <property type="component" value="Unassembled WGS sequence"/>
</dbReference>
<proteinExistence type="predicted"/>
<dbReference type="OrthoDB" id="8480759at2"/>
<dbReference type="AlphaFoldDB" id="A0A378XGR8"/>
<evidence type="ECO:0000313" key="2">
    <source>
        <dbReference type="Proteomes" id="UP000254603"/>
    </source>
</evidence>
<sequence length="149" mass="16661">MLWFSGRITAEVIGGRVAFNINEVDEHYRWKNTCAVRLSYILNESGLKVPAIPGKTVSGSDGSQYFYRVRDLNEFLILSLGKPEVVSGDVRSPAGLKGRKGIVLFDISGWTDASGHASLFDGNGCYDACYFYHPQGAYQTNNIFFWEFE</sequence>
<name>A0A378XGR8_9BURK</name>
<gene>
    <name evidence="1" type="ORF">NCTC11997_01381</name>
</gene>
<evidence type="ECO:0008006" key="3">
    <source>
        <dbReference type="Google" id="ProtNLM"/>
    </source>
</evidence>
<dbReference type="EMBL" id="UGSB01000001">
    <property type="protein sequence ID" value="SUA54033.1"/>
    <property type="molecule type" value="Genomic_DNA"/>
</dbReference>
<dbReference type="InterPro" id="IPR025562">
    <property type="entry name" value="Tae4"/>
</dbReference>
<dbReference type="Gene3D" id="3.90.1720.70">
    <property type="match status" value="1"/>
</dbReference>
<dbReference type="RefSeq" id="WP_018574965.1">
    <property type="nucleotide sequence ID" value="NZ_CP065725.1"/>
</dbReference>
<evidence type="ECO:0000313" key="1">
    <source>
        <dbReference type="EMBL" id="SUA54033.1"/>
    </source>
</evidence>